<dbReference type="AlphaFoldDB" id="A0A096PCV9"/>
<reference evidence="2" key="1">
    <citation type="submission" date="2013-05" db="EMBL/GenBank/DDBJ databases">
        <title>Draft genome sequences of six wheat associated Fusarium spp. isolates.</title>
        <authorList>
            <person name="Moolhuijzen P.M."/>
            <person name="Manners J.M."/>
            <person name="Wilcox S."/>
            <person name="Bellgard M.I."/>
            <person name="Gardiner D.M."/>
        </authorList>
    </citation>
    <scope>NUCLEOTIDE SEQUENCE</scope>
    <source>
        <strain evidence="2">CS3427</strain>
        <strain evidence="2">CS3427</strain>
    </source>
</reference>
<protein>
    <submittedName>
        <fullName evidence="2">WGS project CBMD000000000 data, contig CS3427_c001338</fullName>
    </submittedName>
</protein>
<gene>
    <name evidence="2" type="ORF">BN847_0123320</name>
</gene>
<accession>A0A096PCV9</accession>
<feature type="compositionally biased region" description="Basic and acidic residues" evidence="1">
    <location>
        <begin position="216"/>
        <end position="236"/>
    </location>
</feature>
<proteinExistence type="predicted"/>
<evidence type="ECO:0000313" key="2">
    <source>
        <dbReference type="EMBL" id="CEG02564.1"/>
    </source>
</evidence>
<organism evidence="2">
    <name type="scientific">Fusarium pseudograminearum CS3427</name>
    <dbReference type="NCBI Taxonomy" id="1318457"/>
    <lineage>
        <taxon>Eukaryota</taxon>
        <taxon>Fungi</taxon>
        <taxon>Dikarya</taxon>
        <taxon>Ascomycota</taxon>
        <taxon>Pezizomycotina</taxon>
        <taxon>Sordariomycetes</taxon>
        <taxon>Hypocreomycetidae</taxon>
        <taxon>Hypocreales</taxon>
        <taxon>Nectriaceae</taxon>
        <taxon>Fusarium</taxon>
    </lineage>
</organism>
<feature type="region of interest" description="Disordered" evidence="1">
    <location>
        <begin position="211"/>
        <end position="236"/>
    </location>
</feature>
<evidence type="ECO:0000256" key="1">
    <source>
        <dbReference type="SAM" id="MobiDB-lite"/>
    </source>
</evidence>
<sequence length="236" mass="26719">MAQSTDRSNVYRYCACFPKQVRTGMKYNQVGVCKECNLDLPDQDSLYTEFKNVEQIQYVGTNGLKEKRYLITPIIEQQRFRRSVDKLIHKYGIESLSSAIQNLLQNGAFSSRYSVKKLFQGPIEEPTTKEAAWESETPAAGASYDDGPSCEHDAAEASYDVEPPREPPCEPEVAVEEDQHIKDVKPVAAEEEYIDVRVTKEKLCDDDDCVLVSDSPVHDITEPKDPEEDHKNQHGL</sequence>
<name>A0A096PCV9_FUSPS</name>
<feature type="region of interest" description="Disordered" evidence="1">
    <location>
        <begin position="126"/>
        <end position="187"/>
    </location>
</feature>
<comment type="caution">
    <text evidence="2">The sequence shown here is derived from an EMBL/GenBank/DDBJ whole genome shotgun (WGS) entry which is preliminary data.</text>
</comment>
<dbReference type="EMBL" id="CBMD010001335">
    <property type="protein sequence ID" value="CEG02564.1"/>
    <property type="molecule type" value="Genomic_DNA"/>
</dbReference>